<proteinExistence type="evidence at transcript level"/>
<dbReference type="GO" id="GO:0005506">
    <property type="term" value="F:iron ion binding"/>
    <property type="evidence" value="ECO:0007669"/>
    <property type="project" value="InterPro"/>
</dbReference>
<organism evidence="3">
    <name type="scientific">Chilo suppressalis</name>
    <name type="common">Asiatic rice borer moth</name>
    <dbReference type="NCBI Taxonomy" id="168631"/>
    <lineage>
        <taxon>Eukaryota</taxon>
        <taxon>Metazoa</taxon>
        <taxon>Ecdysozoa</taxon>
        <taxon>Arthropoda</taxon>
        <taxon>Hexapoda</taxon>
        <taxon>Insecta</taxon>
        <taxon>Pterygota</taxon>
        <taxon>Neoptera</taxon>
        <taxon>Endopterygota</taxon>
        <taxon>Lepidoptera</taxon>
        <taxon>Glossata</taxon>
        <taxon>Ditrysia</taxon>
        <taxon>Pyraloidea</taxon>
        <taxon>Crambidae</taxon>
        <taxon>Crambinae</taxon>
        <taxon>Chilo</taxon>
    </lineage>
</organism>
<dbReference type="OrthoDB" id="1372046at2759"/>
<dbReference type="InterPro" id="IPR036396">
    <property type="entry name" value="Cyt_P450_sf"/>
</dbReference>
<dbReference type="GO" id="GO:0020037">
    <property type="term" value="F:heme binding"/>
    <property type="evidence" value="ECO:0007669"/>
    <property type="project" value="InterPro"/>
</dbReference>
<feature type="non-terminal residue" evidence="3">
    <location>
        <position position="274"/>
    </location>
</feature>
<dbReference type="AlphaFoldDB" id="X5DB26"/>
<evidence type="ECO:0000256" key="2">
    <source>
        <dbReference type="ARBA" id="ARBA00023033"/>
    </source>
</evidence>
<evidence type="ECO:0000313" key="3">
    <source>
        <dbReference type="EMBL" id="AHW57350.1"/>
    </source>
</evidence>
<protein>
    <submittedName>
        <fullName evidence="3">CYP3051A1</fullName>
    </submittedName>
</protein>
<dbReference type="GO" id="GO:0004497">
    <property type="term" value="F:monooxygenase activity"/>
    <property type="evidence" value="ECO:0007669"/>
    <property type="project" value="UniProtKB-KW"/>
</dbReference>
<dbReference type="EMBL" id="KF701180">
    <property type="protein sequence ID" value="AHW57350.1"/>
    <property type="molecule type" value="mRNA"/>
</dbReference>
<keyword evidence="2" id="KW-0560">Oxidoreductase</keyword>
<evidence type="ECO:0000256" key="1">
    <source>
        <dbReference type="ARBA" id="ARBA00010617"/>
    </source>
</evidence>
<dbReference type="Pfam" id="PF00067">
    <property type="entry name" value="p450"/>
    <property type="match status" value="1"/>
</dbReference>
<keyword evidence="2" id="KW-0503">Monooxygenase</keyword>
<comment type="similarity">
    <text evidence="1">Belongs to the cytochrome P450 family.</text>
</comment>
<dbReference type="InterPro" id="IPR001128">
    <property type="entry name" value="Cyt_P450"/>
</dbReference>
<dbReference type="Gene3D" id="1.10.630.10">
    <property type="entry name" value="Cytochrome P450"/>
    <property type="match status" value="1"/>
</dbReference>
<dbReference type="SUPFAM" id="SSF48264">
    <property type="entry name" value="Cytochrome P450"/>
    <property type="match status" value="1"/>
</dbReference>
<reference evidence="3" key="1">
    <citation type="journal article" date="2014" name="Biochem. Biophys. Res. Commun.">
        <title>Genome-wide analysis reveals the expansion of Cytochrome P450 genes associated with xenobiotic metabolism in rice striped stem borer, Chilo suppressalis.</title>
        <authorList>
            <person name="Wang B."/>
            <person name="Shahzad M.F."/>
            <person name="Zhang Z."/>
            <person name="Sun H."/>
            <person name="Han P."/>
            <person name="Li F."/>
            <person name="Han Z."/>
        </authorList>
    </citation>
    <scope>NUCLEOTIDE SEQUENCE</scope>
</reference>
<dbReference type="GO" id="GO:0016705">
    <property type="term" value="F:oxidoreductase activity, acting on paired donors, with incorporation or reduction of molecular oxygen"/>
    <property type="evidence" value="ECO:0007669"/>
    <property type="project" value="InterPro"/>
</dbReference>
<accession>X5DB26</accession>
<sequence>MLFLVIIPCILYFVYAWRRRRRIRRGNLPPECGLSWPIIGVAHLWLKGSFWERLLDIQMDCIKKGSVTLLHAGINPNYTYYVACDPDDVSTVLNSCLERSFLLTDHVKAVFGNGLATSSVSVWRSRRKRLEAVFNKLQFSTDVMVNEQTILLIEELAPKADKASFDPSRYLKYAIMRTLFTMIFTESQHDEEFCKHVDLCIKATENVSKALYVKHKNIFTHNNFIFNNCTKSKSMQEEAIGKLNDVINENMKKEIATGNEVEKSQVTDSEKLGL</sequence>
<name>X5DB26_CHISP</name>